<keyword evidence="6" id="KW-0687">Ribonucleoprotein</keyword>
<dbReference type="OrthoDB" id="10259820at2759"/>
<dbReference type="FunFam" id="3.30.1360.210:FF:000001">
    <property type="entry name" value="60S ribosomal protein L22 1"/>
    <property type="match status" value="1"/>
</dbReference>
<dbReference type="Gene3D" id="3.30.1360.210">
    <property type="match status" value="1"/>
</dbReference>
<dbReference type="GO" id="GO:1990904">
    <property type="term" value="C:ribonucleoprotein complex"/>
    <property type="evidence" value="ECO:0007669"/>
    <property type="project" value="UniProtKB-KW"/>
</dbReference>
<comment type="similarity">
    <text evidence="2">Belongs to the eukaryotic ribosomal protein eL22 family.</text>
</comment>
<evidence type="ECO:0000313" key="10">
    <source>
        <dbReference type="EMBL" id="AFM90901.1"/>
    </source>
</evidence>
<dbReference type="CTD" id="6146"/>
<accession>K4GDK1</accession>
<dbReference type="PANTHER" id="PTHR10064:SF2">
    <property type="entry name" value="LARGE RIBOSOMAL SUBUNIT PROTEIN EL22"/>
    <property type="match status" value="1"/>
</dbReference>
<evidence type="ECO:0000256" key="1">
    <source>
        <dbReference type="ARBA" id="ARBA00004496"/>
    </source>
</evidence>
<evidence type="ECO:0000256" key="7">
    <source>
        <dbReference type="ARBA" id="ARBA00034092"/>
    </source>
</evidence>
<dbReference type="GO" id="GO:0003735">
    <property type="term" value="F:structural constituent of ribosome"/>
    <property type="evidence" value="ECO:0007669"/>
    <property type="project" value="InterPro"/>
</dbReference>
<dbReference type="GeneID" id="103181417"/>
<evidence type="ECO:0000256" key="2">
    <source>
        <dbReference type="ARBA" id="ARBA00007817"/>
    </source>
</evidence>
<dbReference type="GO" id="GO:0003723">
    <property type="term" value="F:RNA binding"/>
    <property type="evidence" value="ECO:0007669"/>
    <property type="project" value="TreeGrafter"/>
</dbReference>
<evidence type="ECO:0000256" key="6">
    <source>
        <dbReference type="ARBA" id="ARBA00023274"/>
    </source>
</evidence>
<sequence length="127" mass="14789">MAPLRKMQPKAGKKKKPALKFTVDCTHPVEDGIMDSCNFEQFLQERIKVNGKAGNLGGAVTIERNKSKITVTSEVPFSKRYLKYLTKKYPKKNNLRDWLRVVANSKESYELRYFQINQDEEEEEDED</sequence>
<evidence type="ECO:0000256" key="4">
    <source>
        <dbReference type="ARBA" id="ARBA00022490"/>
    </source>
</evidence>
<dbReference type="GO" id="GO:0002181">
    <property type="term" value="P:cytoplasmic translation"/>
    <property type="evidence" value="ECO:0007669"/>
    <property type="project" value="TreeGrafter"/>
</dbReference>
<proteinExistence type="evidence at transcript level"/>
<dbReference type="KEGG" id="cmk:103181417"/>
<dbReference type="EMBL" id="JX212587">
    <property type="protein sequence ID" value="AFM90901.1"/>
    <property type="molecule type" value="mRNA"/>
</dbReference>
<evidence type="ECO:0000256" key="3">
    <source>
        <dbReference type="ARBA" id="ARBA00011133"/>
    </source>
</evidence>
<keyword evidence="4" id="KW-0963">Cytoplasm</keyword>
<keyword evidence="5 10" id="KW-0689">Ribosomal protein</keyword>
<dbReference type="InterPro" id="IPR002671">
    <property type="entry name" value="Ribosomal_eL22"/>
</dbReference>
<dbReference type="Pfam" id="PF01776">
    <property type="entry name" value="Ribosomal_L22e"/>
    <property type="match status" value="1"/>
</dbReference>
<comment type="function">
    <text evidence="7">Component of the large ribosomal subunit. The ribosome is a large ribonucleoprotein complex responsible for the synthesis of proteins in the cell.</text>
</comment>
<reference evidence="10" key="1">
    <citation type="journal article" date="2012" name="PLoS ONE">
        <title>Sequencing and Analysis of Full-Length cDNAs, 5'-ESTs and 3'-ESTs from a Cartilaginous Fish, the Elephant Shark (Callorhinchus milii).</title>
        <authorList>
            <person name="Tan Y.Y."/>
            <person name="Kodzius R."/>
            <person name="Tay B.H."/>
            <person name="Tay A."/>
            <person name="Brenner S."/>
            <person name="Venkatesh B."/>
        </authorList>
    </citation>
    <scope>NUCLEOTIDE SEQUENCE</scope>
    <source>
        <tissue evidence="10">Testis</tissue>
    </source>
</reference>
<dbReference type="GO" id="GO:0005840">
    <property type="term" value="C:ribosome"/>
    <property type="evidence" value="ECO:0007669"/>
    <property type="project" value="UniProtKB-KW"/>
</dbReference>
<dbReference type="PANTHER" id="PTHR10064">
    <property type="entry name" value="60S RIBOSOMAL PROTEIN L22"/>
    <property type="match status" value="1"/>
</dbReference>
<comment type="subcellular location">
    <subcellularLocation>
        <location evidence="1">Cytoplasm</location>
    </subcellularLocation>
</comment>
<dbReference type="GO" id="GO:0005737">
    <property type="term" value="C:cytoplasm"/>
    <property type="evidence" value="ECO:0007669"/>
    <property type="project" value="UniProtKB-SubCell"/>
</dbReference>
<protein>
    <recommendedName>
        <fullName evidence="8">Large ribosomal subunit protein eL22</fullName>
    </recommendedName>
    <alternativeName>
        <fullName evidence="9">60S ribosomal protein L22</fullName>
    </alternativeName>
</protein>
<dbReference type="AlphaFoldDB" id="K4GDK1"/>
<comment type="subunit">
    <text evidence="3">Component of the large ribosomal subunit.</text>
</comment>
<organism evidence="10">
    <name type="scientific">Callorhinchus milii</name>
    <name type="common">Ghost shark</name>
    <dbReference type="NCBI Taxonomy" id="7868"/>
    <lineage>
        <taxon>Eukaryota</taxon>
        <taxon>Metazoa</taxon>
        <taxon>Chordata</taxon>
        <taxon>Craniata</taxon>
        <taxon>Vertebrata</taxon>
        <taxon>Chondrichthyes</taxon>
        <taxon>Holocephali</taxon>
        <taxon>Chimaeriformes</taxon>
        <taxon>Callorhinchidae</taxon>
        <taxon>Callorhinchus</taxon>
    </lineage>
</organism>
<evidence type="ECO:0000256" key="9">
    <source>
        <dbReference type="ARBA" id="ARBA00041214"/>
    </source>
</evidence>
<evidence type="ECO:0000256" key="5">
    <source>
        <dbReference type="ARBA" id="ARBA00022980"/>
    </source>
</evidence>
<evidence type="ECO:0000256" key="8">
    <source>
        <dbReference type="ARBA" id="ARBA00040613"/>
    </source>
</evidence>
<name>K4GDK1_CALMI</name>
<dbReference type="RefSeq" id="NP_001279404.1">
    <property type="nucleotide sequence ID" value="NM_001292475.1"/>
</dbReference>
<dbReference type="InterPro" id="IPR038526">
    <property type="entry name" value="Ribosomal_eL22_sf"/>
</dbReference>